<reference evidence="3 4" key="1">
    <citation type="submission" date="2023-07" db="EMBL/GenBank/DDBJ databases">
        <title>Alkalimonas sp., MEB108 novel, alkaliphilic bacterium isolated from Lonar Lake, India.</title>
        <authorList>
            <person name="Joshi A."/>
            <person name="Thite S."/>
        </authorList>
    </citation>
    <scope>NUCLEOTIDE SEQUENCE [LARGE SCALE GENOMIC DNA]</scope>
    <source>
        <strain evidence="3 4">MEB108</strain>
    </source>
</reference>
<dbReference type="EMBL" id="JAUHLI010000013">
    <property type="protein sequence ID" value="MEE2002511.1"/>
    <property type="molecule type" value="Genomic_DNA"/>
</dbReference>
<dbReference type="InterPro" id="IPR011008">
    <property type="entry name" value="Dimeric_a/b-barrel"/>
</dbReference>
<keyword evidence="1" id="KW-0472">Membrane</keyword>
<keyword evidence="3" id="KW-0560">Oxidoreductase</keyword>
<keyword evidence="1" id="KW-1133">Transmembrane helix</keyword>
<evidence type="ECO:0000259" key="2">
    <source>
        <dbReference type="PROSITE" id="PS51725"/>
    </source>
</evidence>
<evidence type="ECO:0000313" key="3">
    <source>
        <dbReference type="EMBL" id="MEE2002511.1"/>
    </source>
</evidence>
<evidence type="ECO:0000256" key="1">
    <source>
        <dbReference type="SAM" id="Phobius"/>
    </source>
</evidence>
<feature type="domain" description="ABM" evidence="2">
    <location>
        <begin position="11"/>
        <end position="99"/>
    </location>
</feature>
<dbReference type="Pfam" id="PF03992">
    <property type="entry name" value="ABM"/>
    <property type="match status" value="1"/>
</dbReference>
<dbReference type="Gene3D" id="3.30.70.100">
    <property type="match status" value="1"/>
</dbReference>
<dbReference type="InterPro" id="IPR038762">
    <property type="entry name" value="ABM_predict"/>
</dbReference>
<keyword evidence="4" id="KW-1185">Reference proteome</keyword>
<keyword evidence="3" id="KW-0503">Monooxygenase</keyword>
<comment type="caution">
    <text evidence="3">The sequence shown here is derived from an EMBL/GenBank/DDBJ whole genome shotgun (WGS) entry which is preliminary data.</text>
</comment>
<protein>
    <submittedName>
        <fullName evidence="3">Antibiotic biosynthesis monooxygenase</fullName>
    </submittedName>
</protein>
<dbReference type="GO" id="GO:0004497">
    <property type="term" value="F:monooxygenase activity"/>
    <property type="evidence" value="ECO:0007669"/>
    <property type="project" value="UniProtKB-KW"/>
</dbReference>
<dbReference type="SUPFAM" id="SSF54909">
    <property type="entry name" value="Dimeric alpha+beta barrel"/>
    <property type="match status" value="1"/>
</dbReference>
<dbReference type="RefSeq" id="WP_330129573.1">
    <property type="nucleotide sequence ID" value="NZ_JAUHLI010000013.1"/>
</dbReference>
<organism evidence="3 4">
    <name type="scientific">Alkalimonas cellulosilytica</name>
    <dbReference type="NCBI Taxonomy" id="3058395"/>
    <lineage>
        <taxon>Bacteria</taxon>
        <taxon>Pseudomonadati</taxon>
        <taxon>Pseudomonadota</taxon>
        <taxon>Gammaproteobacteria</taxon>
        <taxon>Alkalimonas</taxon>
    </lineage>
</organism>
<gene>
    <name evidence="3" type="ORF">QWY20_13695</name>
</gene>
<dbReference type="PROSITE" id="PS51725">
    <property type="entry name" value="ABM"/>
    <property type="match status" value="1"/>
</dbReference>
<evidence type="ECO:0000313" key="4">
    <source>
        <dbReference type="Proteomes" id="UP001336314"/>
    </source>
</evidence>
<name>A0ABU7J7L8_9GAMM</name>
<sequence length="188" mass="21022">MSSPQQPQTGASILIHHQIDPNQQARYESWLATIIEVAAGFPGHQGVTILKPNQGLQRYEIAVRFASEADAKHWLASDERQQLIGKVASLLQLPENVQISSGIDHWFQPLNSPAPHPVRWKQWLLTTLVICLLTMLIPPLLQLLFDAMPLLGLWGIRHLLSAGIIVGLMVYLVMPRLVPLLAGWLFKP</sequence>
<feature type="transmembrane region" description="Helical" evidence="1">
    <location>
        <begin position="123"/>
        <end position="145"/>
    </location>
</feature>
<proteinExistence type="predicted"/>
<accession>A0ABU7J7L8</accession>
<dbReference type="PANTHER" id="PTHR40057:SF1">
    <property type="entry name" value="SLR1162 PROTEIN"/>
    <property type="match status" value="1"/>
</dbReference>
<dbReference type="PANTHER" id="PTHR40057">
    <property type="entry name" value="SLR1162 PROTEIN"/>
    <property type="match status" value="1"/>
</dbReference>
<dbReference type="Proteomes" id="UP001336314">
    <property type="component" value="Unassembled WGS sequence"/>
</dbReference>
<dbReference type="InterPro" id="IPR007138">
    <property type="entry name" value="ABM_dom"/>
</dbReference>
<feature type="transmembrane region" description="Helical" evidence="1">
    <location>
        <begin position="151"/>
        <end position="174"/>
    </location>
</feature>
<keyword evidence="1" id="KW-0812">Transmembrane</keyword>